<name>A0A9W8B8K2_9FUNG</name>
<dbReference type="OrthoDB" id="5592585at2759"/>
<dbReference type="Proteomes" id="UP001150907">
    <property type="component" value="Unassembled WGS sequence"/>
</dbReference>
<reference evidence="1" key="1">
    <citation type="submission" date="2022-07" db="EMBL/GenBank/DDBJ databases">
        <title>Phylogenomic reconstructions and comparative analyses of Kickxellomycotina fungi.</title>
        <authorList>
            <person name="Reynolds N.K."/>
            <person name="Stajich J.E."/>
            <person name="Barry K."/>
            <person name="Grigoriev I.V."/>
            <person name="Crous P."/>
            <person name="Smith M.E."/>
        </authorList>
    </citation>
    <scope>NUCLEOTIDE SEQUENCE</scope>
    <source>
        <strain evidence="1">IMI 214461</strain>
    </source>
</reference>
<organism evidence="1 2">
    <name type="scientific">Coemansia thaxteri</name>
    <dbReference type="NCBI Taxonomy" id="2663907"/>
    <lineage>
        <taxon>Eukaryota</taxon>
        <taxon>Fungi</taxon>
        <taxon>Fungi incertae sedis</taxon>
        <taxon>Zoopagomycota</taxon>
        <taxon>Kickxellomycotina</taxon>
        <taxon>Kickxellomycetes</taxon>
        <taxon>Kickxellales</taxon>
        <taxon>Kickxellaceae</taxon>
        <taxon>Coemansia</taxon>
    </lineage>
</organism>
<comment type="caution">
    <text evidence="1">The sequence shown here is derived from an EMBL/GenBank/DDBJ whole genome shotgun (WGS) entry which is preliminary data.</text>
</comment>
<proteinExistence type="predicted"/>
<gene>
    <name evidence="1" type="ORF">H4R26_005517</name>
</gene>
<keyword evidence="2" id="KW-1185">Reference proteome</keyword>
<feature type="non-terminal residue" evidence="1">
    <location>
        <position position="133"/>
    </location>
</feature>
<evidence type="ECO:0000313" key="2">
    <source>
        <dbReference type="Proteomes" id="UP001150907"/>
    </source>
</evidence>
<accession>A0A9W8B8K2</accession>
<protein>
    <submittedName>
        <fullName evidence="1">Uncharacterized protein</fullName>
    </submittedName>
</protein>
<sequence>MPDMLQLLKIDAEFDHYSSQVGLNAFSGLADELPAISVDELSSKTASKPSVLEKAYTKQFMEVLGKLHKKAHNEAFGKYSESPFSPTDYQNRPVSGSTLKPDIVFFGKTAAKHSFGTAHLIVEAKAQMTTNEA</sequence>
<evidence type="ECO:0000313" key="1">
    <source>
        <dbReference type="EMBL" id="KAJ1998277.1"/>
    </source>
</evidence>
<dbReference type="EMBL" id="JANBQF010001020">
    <property type="protein sequence ID" value="KAJ1998277.1"/>
    <property type="molecule type" value="Genomic_DNA"/>
</dbReference>
<dbReference type="AlphaFoldDB" id="A0A9W8B8K2"/>